<evidence type="ECO:0000313" key="10">
    <source>
        <dbReference type="Proteomes" id="UP000005819"/>
    </source>
</evidence>
<dbReference type="Pfam" id="PF00239">
    <property type="entry name" value="Resolvase"/>
    <property type="match status" value="1"/>
</dbReference>
<evidence type="ECO:0000256" key="4">
    <source>
        <dbReference type="PIRSR" id="PIRSR606118-50"/>
    </source>
</evidence>
<dbReference type="eggNOG" id="COG1961">
    <property type="taxonomic scope" value="Bacteria"/>
</dbReference>
<dbReference type="GO" id="GO:0015074">
    <property type="term" value="P:DNA integration"/>
    <property type="evidence" value="ECO:0007669"/>
    <property type="project" value="UniProtKB-KW"/>
</dbReference>
<dbReference type="RefSeq" id="WP_004330171.1">
    <property type="nucleotide sequence ID" value="NZ_DS499581.1"/>
</dbReference>
<evidence type="ECO:0000259" key="8">
    <source>
        <dbReference type="PROSITE" id="PS51737"/>
    </source>
</evidence>
<organism evidence="9 10">
    <name type="scientific">Alistipes putredinis DSM 17216</name>
    <dbReference type="NCBI Taxonomy" id="445970"/>
    <lineage>
        <taxon>Bacteria</taxon>
        <taxon>Pseudomonadati</taxon>
        <taxon>Bacteroidota</taxon>
        <taxon>Bacteroidia</taxon>
        <taxon>Bacteroidales</taxon>
        <taxon>Rikenellaceae</taxon>
        <taxon>Alistipes</taxon>
    </lineage>
</organism>
<dbReference type="InterPro" id="IPR050639">
    <property type="entry name" value="SSR_resolvase"/>
</dbReference>
<dbReference type="InterPro" id="IPR038109">
    <property type="entry name" value="DNA_bind_recomb_sf"/>
</dbReference>
<evidence type="ECO:0000313" key="9">
    <source>
        <dbReference type="EMBL" id="EDS03535.1"/>
    </source>
</evidence>
<reference evidence="9" key="2">
    <citation type="submission" date="2013-09" db="EMBL/GenBank/DDBJ databases">
        <title>Draft genome sequence of Alistipes putredinis (DSM 17216).</title>
        <authorList>
            <person name="Sudarsanam P."/>
            <person name="Ley R."/>
            <person name="Guruge J."/>
            <person name="Turnbaugh P.J."/>
            <person name="Mahowald M."/>
            <person name="Liep D."/>
            <person name="Gordon J."/>
        </authorList>
    </citation>
    <scope>NUCLEOTIDE SEQUENCE</scope>
    <source>
        <strain evidence="9">DSM 17216</strain>
    </source>
</reference>
<accession>B0MW60</accession>
<reference evidence="9" key="1">
    <citation type="submission" date="2007-10" db="EMBL/GenBank/DDBJ databases">
        <authorList>
            <person name="Fulton L."/>
            <person name="Clifton S."/>
            <person name="Fulton B."/>
            <person name="Xu J."/>
            <person name="Minx P."/>
            <person name="Pepin K.H."/>
            <person name="Johnson M."/>
            <person name="Thiruvilangam P."/>
            <person name="Bhonagiri V."/>
            <person name="Nash W.E."/>
            <person name="Mardis E.R."/>
            <person name="Wilson R.K."/>
        </authorList>
    </citation>
    <scope>NUCLEOTIDE SEQUENCE [LARGE SCALE GENOMIC DNA]</scope>
    <source>
        <strain evidence="9">DSM 17216</strain>
    </source>
</reference>
<dbReference type="InterPro" id="IPR006118">
    <property type="entry name" value="Recombinase_CS"/>
</dbReference>
<dbReference type="PROSITE" id="PS51737">
    <property type="entry name" value="RECOMBINASE_DNA_BIND"/>
    <property type="match status" value="1"/>
</dbReference>
<keyword evidence="3" id="KW-0233">DNA recombination</keyword>
<dbReference type="HOGENOM" id="CLU_488057_0_0_10"/>
<dbReference type="Gene3D" id="3.40.50.1390">
    <property type="entry name" value="Resolvase, N-terminal catalytic domain"/>
    <property type="match status" value="1"/>
</dbReference>
<dbReference type="CDD" id="cd03768">
    <property type="entry name" value="SR_ResInv"/>
    <property type="match status" value="1"/>
</dbReference>
<dbReference type="InterPro" id="IPR036162">
    <property type="entry name" value="Resolvase-like_N_sf"/>
</dbReference>
<proteinExistence type="predicted"/>
<evidence type="ECO:0000256" key="6">
    <source>
        <dbReference type="SAM" id="Coils"/>
    </source>
</evidence>
<evidence type="ECO:0000256" key="2">
    <source>
        <dbReference type="ARBA" id="ARBA00023125"/>
    </source>
</evidence>
<comment type="caution">
    <text evidence="9">The sequence shown here is derived from an EMBL/GenBank/DDBJ whole genome shotgun (WGS) entry which is preliminary data.</text>
</comment>
<dbReference type="Proteomes" id="UP000005819">
    <property type="component" value="Unassembled WGS sequence"/>
</dbReference>
<dbReference type="GO" id="GO:0000150">
    <property type="term" value="F:DNA strand exchange activity"/>
    <property type="evidence" value="ECO:0007669"/>
    <property type="project" value="InterPro"/>
</dbReference>
<keyword evidence="2" id="KW-0238">DNA-binding</keyword>
<dbReference type="EMBL" id="ABFK02000018">
    <property type="protein sequence ID" value="EDS03535.1"/>
    <property type="molecule type" value="Genomic_DNA"/>
</dbReference>
<dbReference type="PROSITE" id="PS51736">
    <property type="entry name" value="RECOMBINASES_3"/>
    <property type="match status" value="1"/>
</dbReference>
<evidence type="ECO:0000256" key="1">
    <source>
        <dbReference type="ARBA" id="ARBA00022908"/>
    </source>
</evidence>
<dbReference type="PANTHER" id="PTHR30461">
    <property type="entry name" value="DNA-INVERTASE FROM LAMBDOID PROPHAGE"/>
    <property type="match status" value="1"/>
</dbReference>
<feature type="active site" description="O-(5'-phospho-DNA)-serine intermediate" evidence="4 5">
    <location>
        <position position="14"/>
    </location>
</feature>
<feature type="domain" description="Resolvase/invertase-type recombinase catalytic" evidence="7">
    <location>
        <begin position="6"/>
        <end position="154"/>
    </location>
</feature>
<dbReference type="SUPFAM" id="SSF53041">
    <property type="entry name" value="Resolvase-like"/>
    <property type="match status" value="1"/>
</dbReference>
<dbReference type="Pfam" id="PF07508">
    <property type="entry name" value="Recombinase"/>
    <property type="match status" value="1"/>
</dbReference>
<dbReference type="Pfam" id="PF13408">
    <property type="entry name" value="Zn_ribbon_recom"/>
    <property type="match status" value="1"/>
</dbReference>
<dbReference type="PANTHER" id="PTHR30461:SF2">
    <property type="entry name" value="SERINE RECOMBINASE PINE-RELATED"/>
    <property type="match status" value="1"/>
</dbReference>
<sequence length="553" mass="63840">MEKSKRVVGYARVSTEAQDITRQIELITAYCSDRNYHLIKIIQEKISGARKDRKSLNELLDVDDAVADMIIVSELSRLSREDDILSVLSTINELLKQGVDILFLDKQDRIYKAGTILSLYDIITLSVEAKASADERYKIAGRMQTGLRSKLAEFSNMFAGGTVPFGYKVIHNPDYKLNQTPKNLLVVDAKEAEAVKYLFQQLIDGNTIRQTVRVYNKLYPYKLSYSGICRIIRNPKYKGEIYRRGKLYGQIPELQIITPEDFDKANKQMRENSLFQSNAPKYYNPLKGLLFCPCGCGLYMKPNHNSYLIYRCSSAYNDKQKCENYGVKCAYILSSVWTCVKETLHTEEYKRFNTQRANELQGINKQIRETITRKVNSVDELKTQSASLIAKIKKLNNDDLINELETDYNVLCKQIKQTEQEISELNGQIAENDAEIKRNVEQKDFSKMEQSALYKEKLQKAVYHSLSAMRGILEIVFKNGMTRYVLIKKHRNGGTYLLPDTFKGDMERKQIIVPSLRTDKDNPYSAQPMNLRYTFDEFFKAMPVEEYEIPITE</sequence>
<dbReference type="InterPro" id="IPR011109">
    <property type="entry name" value="DNA_bind_recombinase_dom"/>
</dbReference>
<dbReference type="PROSITE" id="PS00397">
    <property type="entry name" value="RECOMBINASES_1"/>
    <property type="match status" value="1"/>
</dbReference>
<keyword evidence="10" id="KW-1185">Reference proteome</keyword>
<dbReference type="SMART" id="SM00857">
    <property type="entry name" value="Resolvase"/>
    <property type="match status" value="1"/>
</dbReference>
<dbReference type="InterPro" id="IPR025827">
    <property type="entry name" value="Zn_ribbon_recom_dom"/>
</dbReference>
<feature type="domain" description="Recombinase" evidence="8">
    <location>
        <begin position="164"/>
        <end position="275"/>
    </location>
</feature>
<name>B0MW60_9BACT</name>
<dbReference type="GO" id="GO:0003677">
    <property type="term" value="F:DNA binding"/>
    <property type="evidence" value="ECO:0007669"/>
    <property type="project" value="UniProtKB-KW"/>
</dbReference>
<keyword evidence="6" id="KW-0175">Coiled coil</keyword>
<protein>
    <submittedName>
        <fullName evidence="9">Resolvase</fullName>
    </submittedName>
</protein>
<keyword evidence="1" id="KW-0229">DNA integration</keyword>
<evidence type="ECO:0000256" key="3">
    <source>
        <dbReference type="ARBA" id="ARBA00023172"/>
    </source>
</evidence>
<dbReference type="GeneID" id="73804205"/>
<gene>
    <name evidence="9" type="primary">res</name>
    <name evidence="9" type="ORF">ALIPUT_01362</name>
</gene>
<dbReference type="OrthoDB" id="9797501at2"/>
<evidence type="ECO:0000256" key="5">
    <source>
        <dbReference type="PROSITE-ProRule" id="PRU10137"/>
    </source>
</evidence>
<dbReference type="Gene3D" id="3.90.1750.20">
    <property type="entry name" value="Putative Large Serine Recombinase, Chain B, Domain 2"/>
    <property type="match status" value="1"/>
</dbReference>
<dbReference type="InterPro" id="IPR006119">
    <property type="entry name" value="Resolv_N"/>
</dbReference>
<dbReference type="AlphaFoldDB" id="B0MW60"/>
<feature type="coiled-coil region" evidence="6">
    <location>
        <begin position="378"/>
        <end position="435"/>
    </location>
</feature>
<evidence type="ECO:0000259" key="7">
    <source>
        <dbReference type="PROSITE" id="PS51736"/>
    </source>
</evidence>